<dbReference type="InterPro" id="IPR052155">
    <property type="entry name" value="Biofilm_reg_signaling"/>
</dbReference>
<feature type="domain" description="PAS" evidence="1">
    <location>
        <begin position="197"/>
        <end position="241"/>
    </location>
</feature>
<dbReference type="Pfam" id="PF00990">
    <property type="entry name" value="GGDEF"/>
    <property type="match status" value="1"/>
</dbReference>
<proteinExistence type="predicted"/>
<dbReference type="GO" id="GO:0052621">
    <property type="term" value="F:diguanylate cyclase activity"/>
    <property type="evidence" value="ECO:0007669"/>
    <property type="project" value="UniProtKB-EC"/>
</dbReference>
<dbReference type="Pfam" id="PF00989">
    <property type="entry name" value="PAS"/>
    <property type="match status" value="2"/>
</dbReference>
<keyword evidence="5" id="KW-1185">Reference proteome</keyword>
<organism evidence="4 5">
    <name type="scientific">Lysobacter korlensis</name>
    <dbReference type="NCBI Taxonomy" id="553636"/>
    <lineage>
        <taxon>Bacteria</taxon>
        <taxon>Pseudomonadati</taxon>
        <taxon>Pseudomonadota</taxon>
        <taxon>Gammaproteobacteria</taxon>
        <taxon>Lysobacterales</taxon>
        <taxon>Lysobacteraceae</taxon>
        <taxon>Lysobacter</taxon>
    </lineage>
</organism>
<dbReference type="InterPro" id="IPR001610">
    <property type="entry name" value="PAC"/>
</dbReference>
<protein>
    <submittedName>
        <fullName evidence="4">Diguanylate cyclase domain-containing protein</fullName>
        <ecNumber evidence="4">2.7.7.65</ecNumber>
    </submittedName>
</protein>
<dbReference type="EMBL" id="JBHLTG010000004">
    <property type="protein sequence ID" value="MFC0679688.1"/>
    <property type="molecule type" value="Genomic_DNA"/>
</dbReference>
<dbReference type="InterPro" id="IPR000160">
    <property type="entry name" value="GGDEF_dom"/>
</dbReference>
<feature type="domain" description="GGDEF" evidence="3">
    <location>
        <begin position="481"/>
        <end position="617"/>
    </location>
</feature>
<gene>
    <name evidence="4" type="ORF">ACFFGH_17760</name>
</gene>
<accession>A0ABV6RUS3</accession>
<dbReference type="CDD" id="cd01949">
    <property type="entry name" value="GGDEF"/>
    <property type="match status" value="1"/>
</dbReference>
<dbReference type="PROSITE" id="PS50112">
    <property type="entry name" value="PAS"/>
    <property type="match status" value="2"/>
</dbReference>
<dbReference type="InterPro" id="IPR000014">
    <property type="entry name" value="PAS"/>
</dbReference>
<reference evidence="4 5" key="1">
    <citation type="submission" date="2024-09" db="EMBL/GenBank/DDBJ databases">
        <authorList>
            <person name="Sun Q."/>
            <person name="Mori K."/>
        </authorList>
    </citation>
    <scope>NUCLEOTIDE SEQUENCE [LARGE SCALE GENOMIC DNA]</scope>
    <source>
        <strain evidence="4 5">KCTC 23076</strain>
    </source>
</reference>
<dbReference type="SUPFAM" id="SSF55785">
    <property type="entry name" value="PYP-like sensor domain (PAS domain)"/>
    <property type="match status" value="2"/>
</dbReference>
<evidence type="ECO:0000313" key="4">
    <source>
        <dbReference type="EMBL" id="MFC0679688.1"/>
    </source>
</evidence>
<dbReference type="Gene3D" id="3.30.450.20">
    <property type="entry name" value="PAS domain"/>
    <property type="match status" value="2"/>
</dbReference>
<feature type="domain" description="PAC" evidence="2">
    <location>
        <begin position="267"/>
        <end position="320"/>
    </location>
</feature>
<sequence>MAEPLAPIDRPQPNATSDIASLRVERDRLRVIVEGLTHLVSLNLPTAALLDQVLECVMSMTSATGAVVGLVDGDVIEYVATAGSVAEHRSLRVPVHGSLSGLAVCEGGLQVCTDALTDPRVDRAACERTGVRSMLVMPLCHLGGTLGMLKVASPAPDAFDDTDQCALRLAAGIAGNAIGRERVVDENRRLYESRMQAYEQATTVLAASPTATIVHDLDGTVRMWNAAAETLLGWSADEVVGGPPPVGEGGMARFLEISARIVRDGPATTEIVRRPRKDGGHVDVRVSGAPLRDEHGHVTGIVRTLEDVSGFHAHAESLKAATERLRTIIEHSHAAFVSMDETGRVIEWNRAAEVLFGWTRQQALLRPLEDLILPEATRDAHRHGLQRFLASRQSQLIGRRIQVVGQRHDGTQVPLDLSINTATIDGRPVFDAFMEDITERRAELDQLRQQVLLDMLTQLPGREYFQGQLRVAIERNRDTLQRAAVVVLNLDGFRAINELYGHATGDAVLRECARRLQEAVRDHDTVTRLGGDEFAVLLDGLRDAREDAPVVAAKLMATFDEPVALRLSALPLSVSVGVALHEYPQDDVESLLHRAHEALWTAKRAGGGRTEMLARDRPAPE</sequence>
<dbReference type="Gene3D" id="3.30.450.40">
    <property type="match status" value="1"/>
</dbReference>
<dbReference type="Gene3D" id="3.30.70.270">
    <property type="match status" value="1"/>
</dbReference>
<dbReference type="PROSITE" id="PS50887">
    <property type="entry name" value="GGDEF"/>
    <property type="match status" value="1"/>
</dbReference>
<dbReference type="PROSITE" id="PS50113">
    <property type="entry name" value="PAC"/>
    <property type="match status" value="1"/>
</dbReference>
<dbReference type="SUPFAM" id="SSF55073">
    <property type="entry name" value="Nucleotide cyclase"/>
    <property type="match status" value="1"/>
</dbReference>
<dbReference type="CDD" id="cd00130">
    <property type="entry name" value="PAS"/>
    <property type="match status" value="2"/>
</dbReference>
<dbReference type="InterPro" id="IPR029016">
    <property type="entry name" value="GAF-like_dom_sf"/>
</dbReference>
<dbReference type="SMART" id="SM00267">
    <property type="entry name" value="GGDEF"/>
    <property type="match status" value="1"/>
</dbReference>
<dbReference type="SMART" id="SM00091">
    <property type="entry name" value="PAS"/>
    <property type="match status" value="2"/>
</dbReference>
<dbReference type="SUPFAM" id="SSF55781">
    <property type="entry name" value="GAF domain-like"/>
    <property type="match status" value="1"/>
</dbReference>
<evidence type="ECO:0000313" key="5">
    <source>
        <dbReference type="Proteomes" id="UP001589896"/>
    </source>
</evidence>
<dbReference type="InterPro" id="IPR000700">
    <property type="entry name" value="PAS-assoc_C"/>
</dbReference>
<dbReference type="PANTHER" id="PTHR44757:SF2">
    <property type="entry name" value="BIOFILM ARCHITECTURE MAINTENANCE PROTEIN MBAA"/>
    <property type="match status" value="1"/>
</dbReference>
<feature type="domain" description="PAS" evidence="1">
    <location>
        <begin position="321"/>
        <end position="392"/>
    </location>
</feature>
<dbReference type="PANTHER" id="PTHR44757">
    <property type="entry name" value="DIGUANYLATE CYCLASE DGCP"/>
    <property type="match status" value="1"/>
</dbReference>
<dbReference type="SMART" id="SM00086">
    <property type="entry name" value="PAC"/>
    <property type="match status" value="2"/>
</dbReference>
<dbReference type="NCBIfam" id="TIGR00254">
    <property type="entry name" value="GGDEF"/>
    <property type="match status" value="1"/>
</dbReference>
<keyword evidence="4" id="KW-0548">Nucleotidyltransferase</keyword>
<dbReference type="InterPro" id="IPR035965">
    <property type="entry name" value="PAS-like_dom_sf"/>
</dbReference>
<dbReference type="EC" id="2.7.7.65" evidence="4"/>
<dbReference type="Proteomes" id="UP001589896">
    <property type="component" value="Unassembled WGS sequence"/>
</dbReference>
<dbReference type="NCBIfam" id="TIGR00229">
    <property type="entry name" value="sensory_box"/>
    <property type="match status" value="2"/>
</dbReference>
<dbReference type="RefSeq" id="WP_386670691.1">
    <property type="nucleotide sequence ID" value="NZ_JBHLTG010000004.1"/>
</dbReference>
<dbReference type="SMART" id="SM00065">
    <property type="entry name" value="GAF"/>
    <property type="match status" value="1"/>
</dbReference>
<evidence type="ECO:0000259" key="1">
    <source>
        <dbReference type="PROSITE" id="PS50112"/>
    </source>
</evidence>
<name>A0ABV6RUS3_9GAMM</name>
<evidence type="ECO:0000259" key="3">
    <source>
        <dbReference type="PROSITE" id="PS50887"/>
    </source>
</evidence>
<dbReference type="InterPro" id="IPR003018">
    <property type="entry name" value="GAF"/>
</dbReference>
<dbReference type="InterPro" id="IPR029787">
    <property type="entry name" value="Nucleotide_cyclase"/>
</dbReference>
<dbReference type="InterPro" id="IPR013767">
    <property type="entry name" value="PAS_fold"/>
</dbReference>
<evidence type="ECO:0000259" key="2">
    <source>
        <dbReference type="PROSITE" id="PS50113"/>
    </source>
</evidence>
<keyword evidence="4" id="KW-0808">Transferase</keyword>
<dbReference type="Pfam" id="PF13185">
    <property type="entry name" value="GAF_2"/>
    <property type="match status" value="1"/>
</dbReference>
<comment type="caution">
    <text evidence="4">The sequence shown here is derived from an EMBL/GenBank/DDBJ whole genome shotgun (WGS) entry which is preliminary data.</text>
</comment>
<dbReference type="InterPro" id="IPR043128">
    <property type="entry name" value="Rev_trsase/Diguanyl_cyclase"/>
</dbReference>